<dbReference type="SUPFAM" id="SSF51905">
    <property type="entry name" value="FAD/NAD(P)-binding domain"/>
    <property type="match status" value="1"/>
</dbReference>
<dbReference type="SUPFAM" id="SSF54373">
    <property type="entry name" value="FAD-linked reductases, C-terminal domain"/>
    <property type="match status" value="1"/>
</dbReference>
<name>A0A381SGT9_9ZZZZ</name>
<dbReference type="Gene3D" id="3.50.50.60">
    <property type="entry name" value="FAD/NAD(P)-binding domain"/>
    <property type="match status" value="2"/>
</dbReference>
<dbReference type="PANTHER" id="PTHR13847:SF280">
    <property type="entry name" value="D-AMINO ACID DEHYDROGENASE"/>
    <property type="match status" value="1"/>
</dbReference>
<dbReference type="GO" id="GO:0008718">
    <property type="term" value="F:D-amino-acid dehydrogenase activity"/>
    <property type="evidence" value="ECO:0007669"/>
    <property type="project" value="TreeGrafter"/>
</dbReference>
<evidence type="ECO:0000256" key="1">
    <source>
        <dbReference type="ARBA" id="ARBA00009410"/>
    </source>
</evidence>
<feature type="domain" description="FAD dependent oxidoreductase" evidence="2">
    <location>
        <begin position="3"/>
        <end position="399"/>
    </location>
</feature>
<dbReference type="InterPro" id="IPR006076">
    <property type="entry name" value="FAD-dep_OxRdtase"/>
</dbReference>
<comment type="similarity">
    <text evidence="1">Belongs to the DadA oxidoreductase family.</text>
</comment>
<dbReference type="InterPro" id="IPR036188">
    <property type="entry name" value="FAD/NAD-bd_sf"/>
</dbReference>
<evidence type="ECO:0000313" key="3">
    <source>
        <dbReference type="EMBL" id="SVA02531.1"/>
    </source>
</evidence>
<dbReference type="PANTHER" id="PTHR13847">
    <property type="entry name" value="SARCOSINE DEHYDROGENASE-RELATED"/>
    <property type="match status" value="1"/>
</dbReference>
<proteinExistence type="inferred from homology"/>
<sequence length="415" mass="45731">MEILILGGGVVGVTTAYQLVKDGHQVKVIDLQPPGMGGASYGNAGLIATGHSIAWGSPKALKIWFDSIFQQDPVFRMKFQADSQFIRWGLKFLAQCTEQKAKKNSLAKHKISAYSQKILNEVVEETSIQYERNAKGLFYLYRNPQVMAAGAHHLRLLQEAGQTMETADKERALEIIPELADSQDQIAGGVFSPSDESGDSRLFTEHLMEVCRGIGGTFESGVSIERLESSGDKIKRVVTNRGTYTADHYVLCLGAWSPLLVRDSLKVWLSVYPVKGYSITIPVEKDHTPPRIGGLHEEDLLGFAPMGDHFRVSSVSEFTGYDIGHTPEDFEHILSTSKKLFPNAGNYEKAEFWSGLRPMTPEGTPILGRGRHSNLFYNTGHGHLGWTMSCGTARITADLIAGKTPEISTENMGIR</sequence>
<dbReference type="EMBL" id="UINC01003015">
    <property type="protein sequence ID" value="SVA02531.1"/>
    <property type="molecule type" value="Genomic_DNA"/>
</dbReference>
<dbReference type="AlphaFoldDB" id="A0A381SGT9"/>
<dbReference type="GO" id="GO:0005886">
    <property type="term" value="C:plasma membrane"/>
    <property type="evidence" value="ECO:0007669"/>
    <property type="project" value="TreeGrafter"/>
</dbReference>
<evidence type="ECO:0000259" key="2">
    <source>
        <dbReference type="Pfam" id="PF01266"/>
    </source>
</evidence>
<dbReference type="GO" id="GO:0055130">
    <property type="term" value="P:D-alanine catabolic process"/>
    <property type="evidence" value="ECO:0007669"/>
    <property type="project" value="TreeGrafter"/>
</dbReference>
<reference evidence="3" key="1">
    <citation type="submission" date="2018-05" db="EMBL/GenBank/DDBJ databases">
        <authorList>
            <person name="Lanie J.A."/>
            <person name="Ng W.-L."/>
            <person name="Kazmierczak K.M."/>
            <person name="Andrzejewski T.M."/>
            <person name="Davidsen T.M."/>
            <person name="Wayne K.J."/>
            <person name="Tettelin H."/>
            <person name="Glass J.I."/>
            <person name="Rusch D."/>
            <person name="Podicherti R."/>
            <person name="Tsui H.-C.T."/>
            <person name="Winkler M.E."/>
        </authorList>
    </citation>
    <scope>NUCLEOTIDE SEQUENCE</scope>
</reference>
<organism evidence="3">
    <name type="scientific">marine metagenome</name>
    <dbReference type="NCBI Taxonomy" id="408172"/>
    <lineage>
        <taxon>unclassified sequences</taxon>
        <taxon>metagenomes</taxon>
        <taxon>ecological metagenomes</taxon>
    </lineage>
</organism>
<protein>
    <recommendedName>
        <fullName evidence="2">FAD dependent oxidoreductase domain-containing protein</fullName>
    </recommendedName>
</protein>
<gene>
    <name evidence="3" type="ORF">METZ01_LOCUS55385</name>
</gene>
<dbReference type="GO" id="GO:0005737">
    <property type="term" value="C:cytoplasm"/>
    <property type="evidence" value="ECO:0007669"/>
    <property type="project" value="TreeGrafter"/>
</dbReference>
<dbReference type="Pfam" id="PF01266">
    <property type="entry name" value="DAO"/>
    <property type="match status" value="1"/>
</dbReference>
<accession>A0A381SGT9</accession>
<dbReference type="Gene3D" id="3.30.9.10">
    <property type="entry name" value="D-Amino Acid Oxidase, subunit A, domain 2"/>
    <property type="match status" value="1"/>
</dbReference>